<dbReference type="VEuPathDB" id="FungiDB:PSTT_03520"/>
<dbReference type="OrthoDB" id="2506999at2759"/>
<dbReference type="EMBL" id="PKSM01000071">
    <property type="protein sequence ID" value="POW18091.1"/>
    <property type="molecule type" value="Genomic_DNA"/>
</dbReference>
<proteinExistence type="predicted"/>
<dbReference type="Proteomes" id="UP000238274">
    <property type="component" value="Unassembled WGS sequence"/>
</dbReference>
<evidence type="ECO:0000259" key="2">
    <source>
        <dbReference type="Pfam" id="PF22936"/>
    </source>
</evidence>
<reference evidence="3 4" key="1">
    <citation type="submission" date="2017-12" db="EMBL/GenBank/DDBJ databases">
        <title>Gene loss provides genomic basis for host adaptation in cereal stripe rust fungi.</title>
        <authorList>
            <person name="Xia C."/>
        </authorList>
    </citation>
    <scope>NUCLEOTIDE SEQUENCE [LARGE SCALE GENOMIC DNA]</scope>
    <source>
        <strain evidence="3 4">93TX-2</strain>
    </source>
</reference>
<feature type="compositionally biased region" description="Polar residues" evidence="1">
    <location>
        <begin position="330"/>
        <end position="342"/>
    </location>
</feature>
<dbReference type="InterPro" id="IPR054722">
    <property type="entry name" value="PolX-like_BBD"/>
</dbReference>
<evidence type="ECO:0000313" key="4">
    <source>
        <dbReference type="Proteomes" id="UP000238274"/>
    </source>
</evidence>
<organism evidence="3 4">
    <name type="scientific">Puccinia striiformis</name>
    <dbReference type="NCBI Taxonomy" id="27350"/>
    <lineage>
        <taxon>Eukaryota</taxon>
        <taxon>Fungi</taxon>
        <taxon>Dikarya</taxon>
        <taxon>Basidiomycota</taxon>
        <taxon>Pucciniomycotina</taxon>
        <taxon>Pucciniomycetes</taxon>
        <taxon>Pucciniales</taxon>
        <taxon>Pucciniaceae</taxon>
        <taxon>Puccinia</taxon>
    </lineage>
</organism>
<dbReference type="Pfam" id="PF14223">
    <property type="entry name" value="Retrotran_gag_2"/>
    <property type="match status" value="1"/>
</dbReference>
<feature type="domain" description="Retrovirus-related Pol polyprotein from transposon TNT 1-94-like beta-barrel" evidence="2">
    <location>
        <begin position="467"/>
        <end position="546"/>
    </location>
</feature>
<dbReference type="VEuPathDB" id="FungiDB:PSTT_16488"/>
<keyword evidence="4" id="KW-1185">Reference proteome</keyword>
<comment type="caution">
    <text evidence="3">The sequence shown here is derived from an EMBL/GenBank/DDBJ whole genome shotgun (WGS) entry which is preliminary data.</text>
</comment>
<feature type="compositionally biased region" description="Polar residues" evidence="1">
    <location>
        <begin position="1"/>
        <end position="20"/>
    </location>
</feature>
<dbReference type="VEuPathDB" id="FungiDB:PSHT_06156"/>
<dbReference type="Pfam" id="PF22936">
    <property type="entry name" value="Pol_BBD"/>
    <property type="match status" value="1"/>
</dbReference>
<accession>A0A2S4W8M0</accession>
<dbReference type="AlphaFoldDB" id="A0A2S4W8M0"/>
<reference evidence="4" key="2">
    <citation type="journal article" date="2018" name="BMC Genomics">
        <title>Genomic insights into host adaptation between the wheat stripe rust pathogen (Puccinia striiformis f. sp. tritici) and the barley stripe rust pathogen (Puccinia striiformis f. sp. hordei).</title>
        <authorList>
            <person name="Xia C."/>
            <person name="Wang M."/>
            <person name="Yin C."/>
            <person name="Cornejo O.E."/>
            <person name="Hulbert S.H."/>
            <person name="Chen X."/>
        </authorList>
    </citation>
    <scope>NUCLEOTIDE SEQUENCE [LARGE SCALE GENOMIC DNA]</scope>
    <source>
        <strain evidence="4">93TX-2</strain>
    </source>
</reference>
<name>A0A2S4W8M0_9BASI</name>
<protein>
    <recommendedName>
        <fullName evidence="2">Retrovirus-related Pol polyprotein from transposon TNT 1-94-like beta-barrel domain-containing protein</fullName>
    </recommendedName>
</protein>
<feature type="region of interest" description="Disordered" evidence="1">
    <location>
        <begin position="1"/>
        <end position="44"/>
    </location>
</feature>
<evidence type="ECO:0000256" key="1">
    <source>
        <dbReference type="SAM" id="MobiDB-lite"/>
    </source>
</evidence>
<sequence>MSSPHNPLGVANNTPNSRANSPRIGLNDPPPHQDAQDPPPNVRNAPLVNLAEDQYTASVIGSITSHIREVDLLAPDGSNYAVWSDFIQERLRDAINNHKYLLHASTSTVHKRIARSILLSSINCSMRRNIGRHASAQLMYLDLRARFNTVSRAAQIAAFRRLLRFNIRDHPTTATITTSINDALDELERLNITLTRDQIAGLVLQNGLGSDPELMREVDRRVEQAMQASRTHEIPEFKSMVRIIDIVRQNMRHARETGKEDHQMPPQQPLAMQATAAIPIPTPAAPTPHPDNVPDAGNFLAMQAGVCWQCCSPDHLLRNCPMRQRFNPGRQPTPNYQQQRRYQPTHPAPHGGFTPFYPIVAPAGSVSTYPTVQQPARYPGPQAPINPTPGRPADSYRPQYRLQRVGNPCTGTKSLGDPSPPAARMAEAPALTEDTQAQIVELGDLSNDLANLNFWQADVEMAEGAPIVDSGASHHLCGDRRLLFNFHSFLHPIPLKVATEGNPAYITGQGDLQFNGLDNQRVTIHGVLYCKLARTTLISLAAFRKANAYFTYNVKQDTYDIFSKNNKHVFSCPFVARQNKWVFPVPMTNPSFIPFPTSVSPSTALASGLPSPSFCPITTDDRLNIKNNFYVPLDMPTETLEKNQEHVQNGFLPEPTLHASPRRH</sequence>
<feature type="compositionally biased region" description="Pro residues" evidence="1">
    <location>
        <begin position="28"/>
        <end position="41"/>
    </location>
</feature>
<evidence type="ECO:0000313" key="3">
    <source>
        <dbReference type="EMBL" id="POW18091.1"/>
    </source>
</evidence>
<reference evidence="4" key="3">
    <citation type="journal article" date="2018" name="Mol. Plant Microbe Interact.">
        <title>Genome sequence resources for the wheat stripe rust pathogen (Puccinia striiformis f. sp. tritici) and the barley stripe rust pathogen (Puccinia striiformis f. sp. hordei).</title>
        <authorList>
            <person name="Xia C."/>
            <person name="Wang M."/>
            <person name="Yin C."/>
            <person name="Cornejo O.E."/>
            <person name="Hulbert S.H."/>
            <person name="Chen X."/>
        </authorList>
    </citation>
    <scope>NUCLEOTIDE SEQUENCE [LARGE SCALE GENOMIC DNA]</scope>
    <source>
        <strain evidence="4">93TX-2</strain>
    </source>
</reference>
<feature type="region of interest" description="Disordered" evidence="1">
    <location>
        <begin position="325"/>
        <end position="349"/>
    </location>
</feature>
<gene>
    <name evidence="3" type="ORF">PSHT_06156</name>
</gene>